<feature type="domain" description="MADF" evidence="4">
    <location>
        <begin position="6"/>
        <end position="94"/>
    </location>
</feature>
<dbReference type="EMBL" id="GECU01001001">
    <property type="protein sequence ID" value="JAT06706.1"/>
    <property type="molecule type" value="Transcribed_RNA"/>
</dbReference>
<dbReference type="SMART" id="SM00595">
    <property type="entry name" value="MADF"/>
    <property type="match status" value="1"/>
</dbReference>
<comment type="subcellular location">
    <subcellularLocation>
        <location evidence="1">Nucleus</location>
    </subcellularLocation>
</comment>
<evidence type="ECO:0000259" key="4">
    <source>
        <dbReference type="PROSITE" id="PS51029"/>
    </source>
</evidence>
<dbReference type="PANTHER" id="PTHR12243:SF67">
    <property type="entry name" value="COREPRESSOR OF PANGOLIN, ISOFORM A-RELATED"/>
    <property type="match status" value="1"/>
</dbReference>
<protein>
    <recommendedName>
        <fullName evidence="7">MADF domain-containing protein</fullName>
    </recommendedName>
</protein>
<feature type="domain" description="Myb-like" evidence="3">
    <location>
        <begin position="1"/>
        <end position="58"/>
    </location>
</feature>
<organism evidence="6">
    <name type="scientific">Homalodisca liturata</name>
    <dbReference type="NCBI Taxonomy" id="320908"/>
    <lineage>
        <taxon>Eukaryota</taxon>
        <taxon>Metazoa</taxon>
        <taxon>Ecdysozoa</taxon>
        <taxon>Arthropoda</taxon>
        <taxon>Hexapoda</taxon>
        <taxon>Insecta</taxon>
        <taxon>Pterygota</taxon>
        <taxon>Neoptera</taxon>
        <taxon>Paraneoptera</taxon>
        <taxon>Hemiptera</taxon>
        <taxon>Auchenorrhyncha</taxon>
        <taxon>Membracoidea</taxon>
        <taxon>Cicadellidae</taxon>
        <taxon>Cicadellinae</taxon>
        <taxon>Proconiini</taxon>
        <taxon>Homalodisca</taxon>
    </lineage>
</organism>
<proteinExistence type="predicted"/>
<feature type="region of interest" description="Disordered" evidence="2">
    <location>
        <begin position="134"/>
        <end position="179"/>
    </location>
</feature>
<dbReference type="AlphaFoldDB" id="A0A1B6K5I5"/>
<feature type="domain" description="BESS" evidence="5">
    <location>
        <begin position="206"/>
        <end position="245"/>
    </location>
</feature>
<dbReference type="PROSITE" id="PS51029">
    <property type="entry name" value="MADF"/>
    <property type="match status" value="1"/>
</dbReference>
<gene>
    <name evidence="6" type="ORF">g.6120</name>
</gene>
<reference evidence="6" key="1">
    <citation type="submission" date="2015-11" db="EMBL/GenBank/DDBJ databases">
        <title>De novo transcriptome assembly of four potential Pierce s Disease insect vectors from Arizona vineyards.</title>
        <authorList>
            <person name="Tassone E.E."/>
        </authorList>
    </citation>
    <scope>NUCLEOTIDE SEQUENCE</scope>
</reference>
<dbReference type="GO" id="GO:0005634">
    <property type="term" value="C:nucleus"/>
    <property type="evidence" value="ECO:0007669"/>
    <property type="project" value="UniProtKB-SubCell"/>
</dbReference>
<sequence length="264" mass="31087">MIEDELLIELVKAHPFLYNPNDPDYHDNRRRERTWHEISENFESFTAADCRRRWIQLRDSYRKTLQKKIRTPGEGSKRPWKYERIMKFILPHMIERKRLPNPDQESDESVDSASQQQILEDGVLLVEEGLEESQDLKYQPEVPLHEDTRTPQLKADFSRDRSRSPVEDPKAKNLTKPTKRNSLSTILQRYVHSKTNRRDESCPVDDDTLSSFFRAMEKTVRNFSAPMQIEVKGKIANLVNEYELKDYNTKDKTPATSTPSHPTQ</sequence>
<dbReference type="Gene3D" id="1.10.10.60">
    <property type="entry name" value="Homeodomain-like"/>
    <property type="match status" value="1"/>
</dbReference>
<name>A0A1B6K5I5_9HEMI</name>
<dbReference type="Pfam" id="PF10545">
    <property type="entry name" value="MADF_DNA_bdg"/>
    <property type="match status" value="1"/>
</dbReference>
<dbReference type="InterPro" id="IPR006578">
    <property type="entry name" value="MADF-dom"/>
</dbReference>
<dbReference type="InterPro" id="IPR001005">
    <property type="entry name" value="SANT/Myb"/>
</dbReference>
<accession>A0A1B6K5I5</accession>
<evidence type="ECO:0000259" key="3">
    <source>
        <dbReference type="PROSITE" id="PS50090"/>
    </source>
</evidence>
<dbReference type="CDD" id="cd00167">
    <property type="entry name" value="SANT"/>
    <property type="match status" value="1"/>
</dbReference>
<keyword evidence="1" id="KW-0539">Nucleus</keyword>
<evidence type="ECO:0000256" key="1">
    <source>
        <dbReference type="PROSITE-ProRule" id="PRU00371"/>
    </source>
</evidence>
<feature type="compositionally biased region" description="Basic and acidic residues" evidence="2">
    <location>
        <begin position="156"/>
        <end position="171"/>
    </location>
</feature>
<dbReference type="InterPro" id="IPR004210">
    <property type="entry name" value="BESS_motif"/>
</dbReference>
<dbReference type="PANTHER" id="PTHR12243">
    <property type="entry name" value="MADF DOMAIN TRANSCRIPTION FACTOR"/>
    <property type="match status" value="1"/>
</dbReference>
<evidence type="ECO:0000256" key="2">
    <source>
        <dbReference type="SAM" id="MobiDB-lite"/>
    </source>
</evidence>
<evidence type="ECO:0008006" key="7">
    <source>
        <dbReference type="Google" id="ProtNLM"/>
    </source>
</evidence>
<evidence type="ECO:0000259" key="5">
    <source>
        <dbReference type="PROSITE" id="PS51031"/>
    </source>
</evidence>
<dbReference type="GO" id="GO:0003677">
    <property type="term" value="F:DNA binding"/>
    <property type="evidence" value="ECO:0007669"/>
    <property type="project" value="InterPro"/>
</dbReference>
<evidence type="ECO:0000313" key="6">
    <source>
        <dbReference type="EMBL" id="JAT06706.1"/>
    </source>
</evidence>
<feature type="region of interest" description="Disordered" evidence="2">
    <location>
        <begin position="96"/>
        <end position="116"/>
    </location>
</feature>
<dbReference type="PROSITE" id="PS51031">
    <property type="entry name" value="BESS"/>
    <property type="match status" value="1"/>
</dbReference>
<dbReference type="PROSITE" id="PS50090">
    <property type="entry name" value="MYB_LIKE"/>
    <property type="match status" value="1"/>
</dbReference>
<dbReference type="InterPro" id="IPR039353">
    <property type="entry name" value="TF_Adf1"/>
</dbReference>